<dbReference type="InterPro" id="IPR043987">
    <property type="entry name" value="CCZ1/INTU/HSP4_longin_1"/>
</dbReference>
<reference evidence="3" key="1">
    <citation type="submission" date="2020-03" db="EMBL/GenBank/DDBJ databases">
        <title>FDA dAtabase for Regulatory Grade micrObial Sequences (FDA-ARGOS): Supporting development and validation of Infectious Disease Dx tests.</title>
        <authorList>
            <person name="Campos J."/>
            <person name="Goldberg B."/>
            <person name="Tallon L."/>
            <person name="Sadzewicz L."/>
            <person name="Vavikolanu K."/>
            <person name="Mehta A."/>
            <person name="Aluvathingal J."/>
            <person name="Nadendla S."/>
            <person name="Nandy P."/>
            <person name="Geyer C."/>
            <person name="Yan Y."/>
            <person name="Sichtig H."/>
        </authorList>
    </citation>
    <scope>NUCLEOTIDE SEQUENCE [LARGE SCALE GENOMIC DNA]</scope>
    <source>
        <strain evidence="3">FDAARGOS_652</strain>
    </source>
</reference>
<dbReference type="EMBL" id="JABWAB010000009">
    <property type="protein sequence ID" value="KAF6045545.1"/>
    <property type="molecule type" value="Genomic_DNA"/>
</dbReference>
<evidence type="ECO:0000259" key="2">
    <source>
        <dbReference type="Pfam" id="PF19031"/>
    </source>
</evidence>
<dbReference type="PANTHER" id="PTHR13056">
    <property type="entry name" value="VACUOLAR FUSION PROTEIN CCZ1 HOMOLOG-RELATED"/>
    <property type="match status" value="1"/>
</dbReference>
<dbReference type="PANTHER" id="PTHR13056:SF0">
    <property type="entry name" value="VACUOLAR FUSION PROTEIN CCZ1 HOMOLOG-RELATED"/>
    <property type="match status" value="1"/>
</dbReference>
<evidence type="ECO:0000313" key="4">
    <source>
        <dbReference type="Proteomes" id="UP000590412"/>
    </source>
</evidence>
<evidence type="ECO:0000256" key="1">
    <source>
        <dbReference type="ARBA" id="ARBA00005352"/>
    </source>
</evidence>
<gene>
    <name evidence="3" type="ORF">FOB60_005117</name>
</gene>
<dbReference type="GO" id="GO:0035658">
    <property type="term" value="C:Mon1-Ccz1 complex"/>
    <property type="evidence" value="ECO:0007669"/>
    <property type="project" value="InterPro"/>
</dbReference>
<evidence type="ECO:0000313" key="3">
    <source>
        <dbReference type="EMBL" id="KAF6045545.1"/>
    </source>
</evidence>
<dbReference type="GO" id="GO:0016192">
    <property type="term" value="P:vesicle-mediated transport"/>
    <property type="evidence" value="ECO:0007669"/>
    <property type="project" value="InterPro"/>
</dbReference>
<comment type="similarity">
    <text evidence="1">Belongs to the CCZ1 family.</text>
</comment>
<proteinExistence type="inferred from homology"/>
<name>A0A8X7NK43_CANPA</name>
<dbReference type="AlphaFoldDB" id="A0A8X7NK43"/>
<sequence length="648" mass="73230">MASYISHYLPSFKTPLNFEGTSQDVETLNSGEPGHVQYIAIIETNNDAQGTKEESDSKLNKRLITFAHSDTKVEISSNVKIRLAGLLQGVYAFSSEFVTSHNGAKNIRKPMVISSKGESFVVVQIEESFTLVCSIASDDKIVIKQLQYILKQQHRFFVLFHKSLGTIKKETGVDSLRNLLTQWWSNFVFKYNEKSSTSEIKWPNSLNYTGFNSFISVGYKKSSTSLPNKVKDEFRKLILEEELLPHGLVISSLTPTIAKKMGLIHAQPMTDKLEPQSLVDLHNWMEFDCAMHASDKERTCPGESEIRTGEDATSFLNPVTLTNNLVVSPWNKMSDLIRGGSATDTTSVYEDSSQHDPNTSESWLSRTVFGNSRESNVSAGHSRESIDAQESVNSREHQFDHFLYGIQRDHSISRKLVYLPTKDSCLSTREEEPSNELEYQLVTYCHDDIFITLIYDSSETSHLDDAGFYRHLTCTIFEPLHEEITQFQTSTLGTSTNSVTTLNLTNIDSNFLYSVSDFKRMNYASSIPLILDQTHEKFPTIVNIHDQLIKICENFDFTAHEFYHKFTLGSKHDWMSYIIKYDNKLIIVIKNNNKTTSGGGGGGVVVPPEERNMVNQITGLVSDYASLGFLENLGDDVKYWLGQVINTE</sequence>
<protein>
    <recommendedName>
        <fullName evidence="2">CCZ1/INTU/HSP4 first Longin domain-containing protein</fullName>
    </recommendedName>
</protein>
<dbReference type="Proteomes" id="UP000590412">
    <property type="component" value="Unassembled WGS sequence"/>
</dbReference>
<comment type="caution">
    <text evidence="3">The sequence shown here is derived from an EMBL/GenBank/DDBJ whole genome shotgun (WGS) entry which is preliminary data.</text>
</comment>
<dbReference type="InterPro" id="IPR013176">
    <property type="entry name" value="Ccz1"/>
</dbReference>
<feature type="domain" description="CCZ1/INTU/HSP4 first Longin" evidence="2">
    <location>
        <begin position="61"/>
        <end position="161"/>
    </location>
</feature>
<accession>A0A8X7NK43</accession>
<dbReference type="Pfam" id="PF19031">
    <property type="entry name" value="Intu_longin_1"/>
    <property type="match status" value="1"/>
</dbReference>
<organism evidence="3 4">
    <name type="scientific">Candida parapsilosis</name>
    <name type="common">Yeast</name>
    <dbReference type="NCBI Taxonomy" id="5480"/>
    <lineage>
        <taxon>Eukaryota</taxon>
        <taxon>Fungi</taxon>
        <taxon>Dikarya</taxon>
        <taxon>Ascomycota</taxon>
        <taxon>Saccharomycotina</taxon>
        <taxon>Pichiomycetes</taxon>
        <taxon>Debaryomycetaceae</taxon>
        <taxon>Candida/Lodderomyces clade</taxon>
        <taxon>Candida</taxon>
    </lineage>
</organism>
<dbReference type="OrthoDB" id="240546at2759"/>